<dbReference type="KEGG" id="smo:SELMODRAFT_416686"/>
<evidence type="ECO:0000313" key="3">
    <source>
        <dbReference type="EMBL" id="EFJ22402.1"/>
    </source>
</evidence>
<feature type="transmembrane region" description="Helical" evidence="2">
    <location>
        <begin position="327"/>
        <end position="349"/>
    </location>
</feature>
<reference evidence="3 4" key="1">
    <citation type="journal article" date="2011" name="Science">
        <title>The Selaginella genome identifies genetic changes associated with the evolution of vascular plants.</title>
        <authorList>
            <person name="Banks J.A."/>
            <person name="Nishiyama T."/>
            <person name="Hasebe M."/>
            <person name="Bowman J.L."/>
            <person name="Gribskov M."/>
            <person name="dePamphilis C."/>
            <person name="Albert V.A."/>
            <person name="Aono N."/>
            <person name="Aoyama T."/>
            <person name="Ambrose B.A."/>
            <person name="Ashton N.W."/>
            <person name="Axtell M.J."/>
            <person name="Barker E."/>
            <person name="Barker M.S."/>
            <person name="Bennetzen J.L."/>
            <person name="Bonawitz N.D."/>
            <person name="Chapple C."/>
            <person name="Cheng C."/>
            <person name="Correa L.G."/>
            <person name="Dacre M."/>
            <person name="DeBarry J."/>
            <person name="Dreyer I."/>
            <person name="Elias M."/>
            <person name="Engstrom E.M."/>
            <person name="Estelle M."/>
            <person name="Feng L."/>
            <person name="Finet C."/>
            <person name="Floyd S.K."/>
            <person name="Frommer W.B."/>
            <person name="Fujita T."/>
            <person name="Gramzow L."/>
            <person name="Gutensohn M."/>
            <person name="Harholt J."/>
            <person name="Hattori M."/>
            <person name="Heyl A."/>
            <person name="Hirai T."/>
            <person name="Hiwatashi Y."/>
            <person name="Ishikawa M."/>
            <person name="Iwata M."/>
            <person name="Karol K.G."/>
            <person name="Koehler B."/>
            <person name="Kolukisaoglu U."/>
            <person name="Kubo M."/>
            <person name="Kurata T."/>
            <person name="Lalonde S."/>
            <person name="Li K."/>
            <person name="Li Y."/>
            <person name="Litt A."/>
            <person name="Lyons E."/>
            <person name="Manning G."/>
            <person name="Maruyama T."/>
            <person name="Michael T.P."/>
            <person name="Mikami K."/>
            <person name="Miyazaki S."/>
            <person name="Morinaga S."/>
            <person name="Murata T."/>
            <person name="Mueller-Roeber B."/>
            <person name="Nelson D.R."/>
            <person name="Obara M."/>
            <person name="Oguri Y."/>
            <person name="Olmstead R.G."/>
            <person name="Onodera N."/>
            <person name="Petersen B.L."/>
            <person name="Pils B."/>
            <person name="Prigge M."/>
            <person name="Rensing S.A."/>
            <person name="Riano-Pachon D.M."/>
            <person name="Roberts A.W."/>
            <person name="Sato Y."/>
            <person name="Scheller H.V."/>
            <person name="Schulz B."/>
            <person name="Schulz C."/>
            <person name="Shakirov E.V."/>
            <person name="Shibagaki N."/>
            <person name="Shinohara N."/>
            <person name="Shippen D.E."/>
            <person name="Soerensen I."/>
            <person name="Sotooka R."/>
            <person name="Sugimoto N."/>
            <person name="Sugita M."/>
            <person name="Sumikawa N."/>
            <person name="Tanurdzic M."/>
            <person name="Theissen G."/>
            <person name="Ulvskov P."/>
            <person name="Wakazuki S."/>
            <person name="Weng J.K."/>
            <person name="Willats W.W."/>
            <person name="Wipf D."/>
            <person name="Wolf P.G."/>
            <person name="Yang L."/>
            <person name="Zimmer A.D."/>
            <person name="Zhu Q."/>
            <person name="Mitros T."/>
            <person name="Hellsten U."/>
            <person name="Loque D."/>
            <person name="Otillar R."/>
            <person name="Salamov A."/>
            <person name="Schmutz J."/>
            <person name="Shapiro H."/>
            <person name="Lindquist E."/>
            <person name="Lucas S."/>
            <person name="Rokhsar D."/>
            <person name="Grigoriev I.V."/>
        </authorList>
    </citation>
    <scope>NUCLEOTIDE SEQUENCE [LARGE SCALE GENOMIC DNA]</scope>
</reference>
<dbReference type="InParanoid" id="D8S035"/>
<evidence type="ECO:0000256" key="1">
    <source>
        <dbReference type="SAM" id="MobiDB-lite"/>
    </source>
</evidence>
<dbReference type="HOGENOM" id="CLU_676865_0_0_1"/>
<feature type="region of interest" description="Disordered" evidence="1">
    <location>
        <begin position="1"/>
        <end position="54"/>
    </location>
</feature>
<dbReference type="Proteomes" id="UP000001514">
    <property type="component" value="Unassembled WGS sequence"/>
</dbReference>
<evidence type="ECO:0000256" key="2">
    <source>
        <dbReference type="SAM" id="Phobius"/>
    </source>
</evidence>
<organism evidence="4">
    <name type="scientific">Selaginella moellendorffii</name>
    <name type="common">Spikemoss</name>
    <dbReference type="NCBI Taxonomy" id="88036"/>
    <lineage>
        <taxon>Eukaryota</taxon>
        <taxon>Viridiplantae</taxon>
        <taxon>Streptophyta</taxon>
        <taxon>Embryophyta</taxon>
        <taxon>Tracheophyta</taxon>
        <taxon>Lycopodiopsida</taxon>
        <taxon>Selaginellales</taxon>
        <taxon>Selaginellaceae</taxon>
        <taxon>Selaginella</taxon>
    </lineage>
</organism>
<keyword evidence="2" id="KW-1133">Transmembrane helix</keyword>
<dbReference type="AlphaFoldDB" id="D8S035"/>
<gene>
    <name evidence="3" type="ORF">SELMODRAFT_416686</name>
</gene>
<keyword evidence="4" id="KW-1185">Reference proteome</keyword>
<keyword evidence="2" id="KW-0472">Membrane</keyword>
<keyword evidence="2" id="KW-0812">Transmembrane</keyword>
<protein>
    <submittedName>
        <fullName evidence="3">Uncharacterized protein</fullName>
    </submittedName>
</protein>
<feature type="compositionally biased region" description="Polar residues" evidence="1">
    <location>
        <begin position="13"/>
        <end position="29"/>
    </location>
</feature>
<proteinExistence type="predicted"/>
<name>D8S035_SELML</name>
<sequence>MVEEPIHRGPGQATITNRSPASSLSTRGQWSGDEAFPGGNHQIPQFGSEPRWKRTQGRGWLSQFPIPHSIVGDLSSSNKNVEPRIFREKSSIASFDRMLEDVVGDMEVDINSDVDIVDATASNAARQRGVIQQLLGLPLACRGPKVRAAVRAATKLVLQKFSSLGTVIETMNIGKKNGITLPLENHEHGKQKKEERATCQATMTIELDLRRLPCGAANATCYTVCVDRWRAMVEEEATQARQWRQCSCSPRRPLLSRRLVSQSWPCSLSHDSLAPTVNNALLYGLAAINCLTWMVHGRADEKFLVEAVNAFGFGMELVYTVRKGLRLLLTLDCIGIATTLAATGLPCLIRLFPHPDAPPASILVALAACVCNLFWAIFSFLAGNYAMMIATSGAACFGGLLALLSWF</sequence>
<dbReference type="Gramene" id="EFJ22402">
    <property type="protein sequence ID" value="EFJ22402"/>
    <property type="gene ID" value="SELMODRAFT_416686"/>
</dbReference>
<accession>D8S035</accession>
<evidence type="ECO:0000313" key="4">
    <source>
        <dbReference type="Proteomes" id="UP000001514"/>
    </source>
</evidence>
<feature type="transmembrane region" description="Helical" evidence="2">
    <location>
        <begin position="387"/>
        <end position="406"/>
    </location>
</feature>
<feature type="transmembrane region" description="Helical" evidence="2">
    <location>
        <begin position="361"/>
        <end position="381"/>
    </location>
</feature>
<dbReference type="EMBL" id="GL377596">
    <property type="protein sequence ID" value="EFJ22402.1"/>
    <property type="molecule type" value="Genomic_DNA"/>
</dbReference>